<feature type="transmembrane region" description="Helical" evidence="1">
    <location>
        <begin position="120"/>
        <end position="140"/>
    </location>
</feature>
<dbReference type="EMBL" id="HBIN01023194">
    <property type="protein sequence ID" value="CAE0447885.1"/>
    <property type="molecule type" value="Transcribed_RNA"/>
</dbReference>
<protein>
    <submittedName>
        <fullName evidence="2">Uncharacterized protein</fullName>
    </submittedName>
</protein>
<gene>
    <name evidence="2" type="ORF">ASTO00021_LOCUS17849</name>
</gene>
<evidence type="ECO:0000256" key="1">
    <source>
        <dbReference type="SAM" id="Phobius"/>
    </source>
</evidence>
<name>A0A7S3V2L6_9STRA</name>
<sequence>MSTENDERVKSSAIKAEESCFWRNNPWTKVDGCYSETLALQYKRAMNLGLLTAVLCFFGLVIKGICGFYNVPGLFHIIPAVKPYFGSGLNVLLWFIIVFLTVMMSVISLFIGLSQECTAAALIVNGIVLLMQAVLTYILMQIDPDLKDKLMDCWHTAGCSLKERKGDMNKANVTKTNNDFDVDSEI</sequence>
<feature type="transmembrane region" description="Helical" evidence="1">
    <location>
        <begin position="48"/>
        <end position="71"/>
    </location>
</feature>
<reference evidence="2" key="1">
    <citation type="submission" date="2021-01" db="EMBL/GenBank/DDBJ databases">
        <authorList>
            <person name="Corre E."/>
            <person name="Pelletier E."/>
            <person name="Niang G."/>
            <person name="Scheremetjew M."/>
            <person name="Finn R."/>
            <person name="Kale V."/>
            <person name="Holt S."/>
            <person name="Cochrane G."/>
            <person name="Meng A."/>
            <person name="Brown T."/>
            <person name="Cohen L."/>
        </authorList>
    </citation>
    <scope>NUCLEOTIDE SEQUENCE</scope>
    <source>
        <strain evidence="2">GSBS06</strain>
    </source>
</reference>
<dbReference type="AlphaFoldDB" id="A0A7S3V2L6"/>
<evidence type="ECO:0000313" key="2">
    <source>
        <dbReference type="EMBL" id="CAE0447885.1"/>
    </source>
</evidence>
<accession>A0A7S3V2L6</accession>
<keyword evidence="1" id="KW-1133">Transmembrane helix</keyword>
<proteinExistence type="predicted"/>
<feature type="transmembrane region" description="Helical" evidence="1">
    <location>
        <begin position="91"/>
        <end position="113"/>
    </location>
</feature>
<keyword evidence="1" id="KW-0812">Transmembrane</keyword>
<organism evidence="2">
    <name type="scientific">Aplanochytrium stocchinoi</name>
    <dbReference type="NCBI Taxonomy" id="215587"/>
    <lineage>
        <taxon>Eukaryota</taxon>
        <taxon>Sar</taxon>
        <taxon>Stramenopiles</taxon>
        <taxon>Bigyra</taxon>
        <taxon>Labyrinthulomycetes</taxon>
        <taxon>Thraustochytrida</taxon>
        <taxon>Thraustochytriidae</taxon>
        <taxon>Aplanochytrium</taxon>
    </lineage>
</organism>
<keyword evidence="1" id="KW-0472">Membrane</keyword>